<dbReference type="PANTHER" id="PTHR12358:SF54">
    <property type="entry name" value="SPHINGOSINE KINASE RELATED PROTEIN"/>
    <property type="match status" value="1"/>
</dbReference>
<protein>
    <submittedName>
        <fullName evidence="6">Diacylglycerol kinase</fullName>
    </submittedName>
</protein>
<dbReference type="GO" id="GO:0016301">
    <property type="term" value="F:kinase activity"/>
    <property type="evidence" value="ECO:0007669"/>
    <property type="project" value="UniProtKB-KW"/>
</dbReference>
<dbReference type="Pfam" id="PF19279">
    <property type="entry name" value="YegS_C"/>
    <property type="match status" value="1"/>
</dbReference>
<evidence type="ECO:0000313" key="6">
    <source>
        <dbReference type="EMBL" id="MPR35746.1"/>
    </source>
</evidence>
<dbReference type="InterPro" id="IPR016064">
    <property type="entry name" value="NAD/diacylglycerol_kinase_sf"/>
</dbReference>
<dbReference type="Gene3D" id="3.40.50.10330">
    <property type="entry name" value="Probable inorganic polyphosphate/atp-NAD kinase, domain 1"/>
    <property type="match status" value="1"/>
</dbReference>
<keyword evidence="4" id="KW-0067">ATP-binding</keyword>
<proteinExistence type="predicted"/>
<evidence type="ECO:0000256" key="4">
    <source>
        <dbReference type="ARBA" id="ARBA00022840"/>
    </source>
</evidence>
<dbReference type="InterPro" id="IPR017438">
    <property type="entry name" value="ATP-NAD_kinase_N"/>
</dbReference>
<name>A0A7C9F7V0_9BACT</name>
<feature type="domain" description="DAGKc" evidence="5">
    <location>
        <begin position="24"/>
        <end position="92"/>
    </location>
</feature>
<dbReference type="GO" id="GO:0005524">
    <property type="term" value="F:ATP binding"/>
    <property type="evidence" value="ECO:0007669"/>
    <property type="project" value="UniProtKB-KW"/>
</dbReference>
<comment type="caution">
    <text evidence="6">The sequence shown here is derived from an EMBL/GenBank/DDBJ whole genome shotgun (WGS) entry which is preliminary data.</text>
</comment>
<dbReference type="InterPro" id="IPR050187">
    <property type="entry name" value="Lipid_Phosphate_FormReg"/>
</dbReference>
<dbReference type="InterPro" id="IPR045540">
    <property type="entry name" value="YegS/DAGK_C"/>
</dbReference>
<evidence type="ECO:0000313" key="7">
    <source>
        <dbReference type="Proteomes" id="UP000479293"/>
    </source>
</evidence>
<evidence type="ECO:0000256" key="3">
    <source>
        <dbReference type="ARBA" id="ARBA00022777"/>
    </source>
</evidence>
<keyword evidence="2" id="KW-0547">Nucleotide-binding</keyword>
<dbReference type="Proteomes" id="UP000479293">
    <property type="component" value="Unassembled WGS sequence"/>
</dbReference>
<dbReference type="Pfam" id="PF00781">
    <property type="entry name" value="DAGK_cat"/>
    <property type="match status" value="1"/>
</dbReference>
<keyword evidence="7" id="KW-1185">Reference proteome</keyword>
<dbReference type="AlphaFoldDB" id="A0A7C9F7V0"/>
<sequence>MFFYKGKGLGFDRSGRGFYRSGRGDGTVRKVTGKLLNRTLLEKQFPIALLPLGTANNVATTLGLKNDTDALIDSWQTAEKKNFDIGIVKGLTDPAFFLEGYGYGLFPYLMQEMKSAEEQEGETPDEKIKRALRVLHGLVQSYEAKNCNLQIDGEDYSDKFLLVEVMNTCSLGPNLHLAPNADPGDGYLNVAVITENQRADFSQYLLDRIHGHSVPFSYQTYKAQKVSIQWEGKLAHADDQLIKVRKSTPVEIEIRAGVLEFMVP</sequence>
<organism evidence="6 7">
    <name type="scientific">Salmonirosea aquatica</name>
    <dbReference type="NCBI Taxonomy" id="2654236"/>
    <lineage>
        <taxon>Bacteria</taxon>
        <taxon>Pseudomonadati</taxon>
        <taxon>Bacteroidota</taxon>
        <taxon>Cytophagia</taxon>
        <taxon>Cytophagales</taxon>
        <taxon>Spirosomataceae</taxon>
        <taxon>Salmonirosea</taxon>
    </lineage>
</organism>
<evidence type="ECO:0000256" key="1">
    <source>
        <dbReference type="ARBA" id="ARBA00022679"/>
    </source>
</evidence>
<accession>A0A7C9F7V0</accession>
<dbReference type="InterPro" id="IPR001206">
    <property type="entry name" value="Diacylglycerol_kinase_cat_dom"/>
</dbReference>
<evidence type="ECO:0000256" key="2">
    <source>
        <dbReference type="ARBA" id="ARBA00022741"/>
    </source>
</evidence>
<reference evidence="6 7" key="1">
    <citation type="submission" date="2019-10" db="EMBL/GenBank/DDBJ databases">
        <title>Draft Genome Sequence of Cytophagaceae sp. SJW1-29.</title>
        <authorList>
            <person name="Choi A."/>
        </authorList>
    </citation>
    <scope>NUCLEOTIDE SEQUENCE [LARGE SCALE GENOMIC DNA]</scope>
    <source>
        <strain evidence="6 7">SJW1-29</strain>
    </source>
</reference>
<gene>
    <name evidence="6" type="ORF">GBK04_20920</name>
</gene>
<dbReference type="EMBL" id="WHLY01000002">
    <property type="protein sequence ID" value="MPR35746.1"/>
    <property type="molecule type" value="Genomic_DNA"/>
</dbReference>
<keyword evidence="3 6" id="KW-0418">Kinase</keyword>
<dbReference type="PROSITE" id="PS50146">
    <property type="entry name" value="DAGK"/>
    <property type="match status" value="1"/>
</dbReference>
<dbReference type="Gene3D" id="2.60.200.40">
    <property type="match status" value="1"/>
</dbReference>
<dbReference type="PANTHER" id="PTHR12358">
    <property type="entry name" value="SPHINGOSINE KINASE"/>
    <property type="match status" value="1"/>
</dbReference>
<evidence type="ECO:0000259" key="5">
    <source>
        <dbReference type="PROSITE" id="PS50146"/>
    </source>
</evidence>
<keyword evidence="1" id="KW-0808">Transferase</keyword>
<dbReference type="SUPFAM" id="SSF111331">
    <property type="entry name" value="NAD kinase/diacylglycerol kinase-like"/>
    <property type="match status" value="1"/>
</dbReference>